<dbReference type="EMBL" id="JAERUA010000018">
    <property type="protein sequence ID" value="KAI1887869.1"/>
    <property type="molecule type" value="Genomic_DNA"/>
</dbReference>
<dbReference type="InterPro" id="IPR007110">
    <property type="entry name" value="Ig-like_dom"/>
</dbReference>
<feature type="signal peptide" evidence="6">
    <location>
        <begin position="1"/>
        <end position="20"/>
    </location>
</feature>
<dbReference type="InterPro" id="IPR013783">
    <property type="entry name" value="Ig-like_fold"/>
</dbReference>
<keyword evidence="2 6" id="KW-0732">Signal</keyword>
<dbReference type="CDD" id="cd00096">
    <property type="entry name" value="Ig"/>
    <property type="match status" value="1"/>
</dbReference>
<feature type="transmembrane region" description="Helical" evidence="5">
    <location>
        <begin position="214"/>
        <end position="238"/>
    </location>
</feature>
<proteinExistence type="predicted"/>
<dbReference type="Proteomes" id="UP000829720">
    <property type="component" value="Unassembled WGS sequence"/>
</dbReference>
<dbReference type="InterPro" id="IPR015631">
    <property type="entry name" value="CD2/SLAM_rcpt"/>
</dbReference>
<evidence type="ECO:0000313" key="8">
    <source>
        <dbReference type="EMBL" id="KAI1887869.1"/>
    </source>
</evidence>
<evidence type="ECO:0000256" key="4">
    <source>
        <dbReference type="ARBA" id="ARBA00023180"/>
    </source>
</evidence>
<evidence type="ECO:0000259" key="7">
    <source>
        <dbReference type="PROSITE" id="PS50835"/>
    </source>
</evidence>
<evidence type="ECO:0000256" key="6">
    <source>
        <dbReference type="SAM" id="SignalP"/>
    </source>
</evidence>
<evidence type="ECO:0000256" key="1">
    <source>
        <dbReference type="ARBA" id="ARBA00004370"/>
    </source>
</evidence>
<organism evidence="8 9">
    <name type="scientific">Albula goreensis</name>
    <dbReference type="NCBI Taxonomy" id="1534307"/>
    <lineage>
        <taxon>Eukaryota</taxon>
        <taxon>Metazoa</taxon>
        <taxon>Chordata</taxon>
        <taxon>Craniata</taxon>
        <taxon>Vertebrata</taxon>
        <taxon>Euteleostomi</taxon>
        <taxon>Actinopterygii</taxon>
        <taxon>Neopterygii</taxon>
        <taxon>Teleostei</taxon>
        <taxon>Albuliformes</taxon>
        <taxon>Albulidae</taxon>
        <taxon>Albula</taxon>
    </lineage>
</organism>
<name>A0A8T3CRH7_9TELE</name>
<keyword evidence="3 5" id="KW-0472">Membrane</keyword>
<comment type="subcellular location">
    <subcellularLocation>
        <location evidence="1">Membrane</location>
    </subcellularLocation>
</comment>
<dbReference type="PANTHER" id="PTHR12080">
    <property type="entry name" value="SIGNALING LYMPHOCYTIC ACTIVATION MOLECULE"/>
    <property type="match status" value="1"/>
</dbReference>
<gene>
    <name evidence="8" type="ORF">AGOR_G00194940</name>
</gene>
<dbReference type="PANTHER" id="PTHR12080:SF55">
    <property type="entry name" value="LYMPHOCYTE FUNCTION-ASSOCIATED ANTIGEN 3"/>
    <property type="match status" value="1"/>
</dbReference>
<protein>
    <recommendedName>
        <fullName evidence="7">Ig-like domain-containing protein</fullName>
    </recommendedName>
</protein>
<evidence type="ECO:0000256" key="3">
    <source>
        <dbReference type="ARBA" id="ARBA00023136"/>
    </source>
</evidence>
<dbReference type="Gene3D" id="2.60.40.10">
    <property type="entry name" value="Immunoglobulins"/>
    <property type="match status" value="2"/>
</dbReference>
<accession>A0A8T3CRH7</accession>
<keyword evidence="9" id="KW-1185">Reference proteome</keyword>
<feature type="domain" description="Ig-like" evidence="7">
    <location>
        <begin position="111"/>
        <end position="200"/>
    </location>
</feature>
<dbReference type="InterPro" id="IPR036179">
    <property type="entry name" value="Ig-like_dom_sf"/>
</dbReference>
<evidence type="ECO:0000256" key="5">
    <source>
        <dbReference type="SAM" id="Phobius"/>
    </source>
</evidence>
<dbReference type="OrthoDB" id="9835793at2759"/>
<dbReference type="GO" id="GO:0016020">
    <property type="term" value="C:membrane"/>
    <property type="evidence" value="ECO:0007669"/>
    <property type="project" value="UniProtKB-SubCell"/>
</dbReference>
<sequence length="246" mass="26402">MERIFSICILCIAAVSVSSAQPEELNLRVGDTVTFPTAVGSDGSLTYSGSTNGDGTSRVKAIGDVSGGQFTVPNKQFTGRVQWDSSTGLFSITGLKVEDSGEYRVKNDANPEKLYQLTVYVPVSKPNVSYNKDSCTLYCTVDRGTEVTLSWYREGEEEESFISSDSLNAPYVKLPEAVERGGTYTCEAVNSVSRERSTVTVGEECAGGNAGPNIVLIVSVCAAVFFFITTVVISILYCRKNKGGVL</sequence>
<evidence type="ECO:0000256" key="2">
    <source>
        <dbReference type="ARBA" id="ARBA00022729"/>
    </source>
</evidence>
<dbReference type="PROSITE" id="PS50835">
    <property type="entry name" value="IG_LIKE"/>
    <property type="match status" value="1"/>
</dbReference>
<comment type="caution">
    <text evidence="8">The sequence shown here is derived from an EMBL/GenBank/DDBJ whole genome shotgun (WGS) entry which is preliminary data.</text>
</comment>
<reference evidence="8" key="1">
    <citation type="submission" date="2021-01" db="EMBL/GenBank/DDBJ databases">
        <authorList>
            <person name="Zahm M."/>
            <person name="Roques C."/>
            <person name="Cabau C."/>
            <person name="Klopp C."/>
            <person name="Donnadieu C."/>
            <person name="Jouanno E."/>
            <person name="Lampietro C."/>
            <person name="Louis A."/>
            <person name="Herpin A."/>
            <person name="Echchiki A."/>
            <person name="Berthelot C."/>
            <person name="Parey E."/>
            <person name="Roest-Crollius H."/>
            <person name="Braasch I."/>
            <person name="Postlethwait J."/>
            <person name="Bobe J."/>
            <person name="Montfort J."/>
            <person name="Bouchez O."/>
            <person name="Begum T."/>
            <person name="Mejri S."/>
            <person name="Adams A."/>
            <person name="Chen W.-J."/>
            <person name="Guiguen Y."/>
        </authorList>
    </citation>
    <scope>NUCLEOTIDE SEQUENCE</scope>
    <source>
        <tissue evidence="8">Blood</tissue>
    </source>
</reference>
<dbReference type="Pfam" id="PF13895">
    <property type="entry name" value="Ig_2"/>
    <property type="match status" value="1"/>
</dbReference>
<keyword evidence="5" id="KW-0812">Transmembrane</keyword>
<evidence type="ECO:0000313" key="9">
    <source>
        <dbReference type="Proteomes" id="UP000829720"/>
    </source>
</evidence>
<feature type="chain" id="PRO_5035745659" description="Ig-like domain-containing protein" evidence="6">
    <location>
        <begin position="21"/>
        <end position="246"/>
    </location>
</feature>
<dbReference type="AlphaFoldDB" id="A0A8T3CRH7"/>
<keyword evidence="4" id="KW-0325">Glycoprotein</keyword>
<keyword evidence="5" id="KW-1133">Transmembrane helix</keyword>
<dbReference type="SUPFAM" id="SSF48726">
    <property type="entry name" value="Immunoglobulin"/>
    <property type="match status" value="2"/>
</dbReference>